<protein>
    <recommendedName>
        <fullName evidence="1">Histone acetyltransferase Rv0428c-like SH3 domain-containing protein</fullName>
    </recommendedName>
</protein>
<feature type="domain" description="Histone acetyltransferase Rv0428c-like SH3" evidence="1">
    <location>
        <begin position="23"/>
        <end position="75"/>
    </location>
</feature>
<dbReference type="InterPro" id="IPR056934">
    <property type="entry name" value="SH3_Rv0428c"/>
</dbReference>
<evidence type="ECO:0000313" key="2">
    <source>
        <dbReference type="EMBL" id="CAA9317242.1"/>
    </source>
</evidence>
<name>A0A6J4KZ35_9ACTN</name>
<accession>A0A6J4KZ35</accession>
<gene>
    <name evidence="2" type="ORF">AVDCRST_MAG16-555</name>
</gene>
<organism evidence="2">
    <name type="scientific">uncultured Frankineae bacterium</name>
    <dbReference type="NCBI Taxonomy" id="437475"/>
    <lineage>
        <taxon>Bacteria</taxon>
        <taxon>Bacillati</taxon>
        <taxon>Actinomycetota</taxon>
        <taxon>Actinomycetes</taxon>
        <taxon>Frankiales</taxon>
        <taxon>environmental samples</taxon>
    </lineage>
</organism>
<evidence type="ECO:0000259" key="1">
    <source>
        <dbReference type="Pfam" id="PF24551"/>
    </source>
</evidence>
<dbReference type="EMBL" id="CADCUE010000043">
    <property type="protein sequence ID" value="CAA9317242.1"/>
    <property type="molecule type" value="Genomic_DNA"/>
</dbReference>
<proteinExistence type="predicted"/>
<dbReference type="AlphaFoldDB" id="A0A6J4KZ35"/>
<dbReference type="Pfam" id="PF24551">
    <property type="entry name" value="SH3_Rv0428c"/>
    <property type="match status" value="1"/>
</dbReference>
<sequence length="90" mass="9847">MTADERTGASTGVRYCLTLGEDDVGQRVVLRRRLPDGRLSDLLGVLSRWDDETVAVRSRTGDETVVPRADVVAGKRIPPPPVRRAAPVRP</sequence>
<reference evidence="2" key="1">
    <citation type="submission" date="2020-02" db="EMBL/GenBank/DDBJ databases">
        <authorList>
            <person name="Meier V. D."/>
        </authorList>
    </citation>
    <scope>NUCLEOTIDE SEQUENCE</scope>
    <source>
        <strain evidence="2">AVDCRST_MAG16</strain>
    </source>
</reference>